<sequence length="181" mass="19828">MMQSHATRPPMLAWFVLIVSAFILLSMLPIVFMTAILPIWRPEEFSVVSVVMLLVALSFAAGALLAIRWAKRTIETAVRRNSALEEKSSELPSAFPEAEKAGEKKKPVWPWLVIAPVALLLVSTGPGAVMLPIMPLFLAGMSTDSGNTSAYVPALIILIGYSIIGIYSYWLFRAIKALRKA</sequence>
<organism evidence="2 3">
    <name type="scientific">Planococcus glaciei</name>
    <dbReference type="NCBI Taxonomy" id="459472"/>
    <lineage>
        <taxon>Bacteria</taxon>
        <taxon>Bacillati</taxon>
        <taxon>Bacillota</taxon>
        <taxon>Bacilli</taxon>
        <taxon>Bacillales</taxon>
        <taxon>Caryophanaceae</taxon>
        <taxon>Planococcus</taxon>
    </lineage>
</organism>
<protein>
    <submittedName>
        <fullName evidence="2">Uncharacterized protein</fullName>
    </submittedName>
</protein>
<keyword evidence="1" id="KW-0472">Membrane</keyword>
<keyword evidence="3" id="KW-1185">Reference proteome</keyword>
<proteinExistence type="predicted"/>
<dbReference type="AlphaFoldDB" id="A0A7H8QB02"/>
<name>A0A7H8QB02_9BACL</name>
<keyword evidence="1" id="KW-1133">Transmembrane helix</keyword>
<accession>A0A7H8QB02</accession>
<dbReference type="Proteomes" id="UP000509222">
    <property type="component" value="Chromosome"/>
</dbReference>
<feature type="transmembrane region" description="Helical" evidence="1">
    <location>
        <begin position="108"/>
        <end position="138"/>
    </location>
</feature>
<dbReference type="RefSeq" id="WP_036804552.1">
    <property type="nucleotide sequence ID" value="NZ_CP051177.1"/>
</dbReference>
<evidence type="ECO:0000313" key="3">
    <source>
        <dbReference type="Proteomes" id="UP000509222"/>
    </source>
</evidence>
<feature type="transmembrane region" description="Helical" evidence="1">
    <location>
        <begin position="12"/>
        <end position="40"/>
    </location>
</feature>
<gene>
    <name evidence="2" type="ORF">HF394_11830</name>
</gene>
<feature type="transmembrane region" description="Helical" evidence="1">
    <location>
        <begin position="46"/>
        <end position="70"/>
    </location>
</feature>
<reference evidence="3" key="1">
    <citation type="submission" date="2020-06" db="EMBL/GenBank/DDBJ databases">
        <title>Isolation of Planomicrobium glaciei.</title>
        <authorList>
            <person name="Malisova L."/>
            <person name="Safrankova R."/>
            <person name="Jakubu V."/>
            <person name="Spanelova P."/>
        </authorList>
    </citation>
    <scope>NUCLEOTIDE SEQUENCE [LARGE SCALE GENOMIC DNA]</scope>
    <source>
        <strain evidence="3">NRL-ATB46093</strain>
    </source>
</reference>
<evidence type="ECO:0000313" key="2">
    <source>
        <dbReference type="EMBL" id="QKX51224.1"/>
    </source>
</evidence>
<feature type="transmembrane region" description="Helical" evidence="1">
    <location>
        <begin position="150"/>
        <end position="172"/>
    </location>
</feature>
<dbReference type="EMBL" id="CP051177">
    <property type="protein sequence ID" value="QKX51224.1"/>
    <property type="molecule type" value="Genomic_DNA"/>
</dbReference>
<evidence type="ECO:0000256" key="1">
    <source>
        <dbReference type="SAM" id="Phobius"/>
    </source>
</evidence>
<keyword evidence="1" id="KW-0812">Transmembrane</keyword>